<dbReference type="AlphaFoldDB" id="A0A418Q1Y2"/>
<sequence length="177" mass="19563">MLPVLDLAPDGHIDPIPPVCARLQRLMLATATIHEGDVVTSPEQRYPELRNTFLMPIAGTIIAATKCDRPLGTREVQGVASVLNQDAIVIRPNEKALATFDVILRGAARPFCGYRLWVAQPSGCAWLVPTAGEMAFIRFDPLGLEVTCLPPYDSQTQRQRGLRHGREFLNVAMQGWF</sequence>
<dbReference type="EMBL" id="QXTF01000001">
    <property type="protein sequence ID" value="RIX31844.1"/>
    <property type="molecule type" value="Genomic_DNA"/>
</dbReference>
<name>A0A418Q1Y2_9SPHN</name>
<proteinExistence type="predicted"/>
<protein>
    <submittedName>
        <fullName evidence="1">Uncharacterized protein</fullName>
    </submittedName>
</protein>
<reference evidence="1 2" key="1">
    <citation type="submission" date="2018-09" db="EMBL/GenBank/DDBJ databases">
        <title>Sphingomonas sp. DAC4.</title>
        <authorList>
            <person name="Seo T."/>
        </authorList>
    </citation>
    <scope>NUCLEOTIDE SEQUENCE [LARGE SCALE GENOMIC DNA]</scope>
    <source>
        <strain evidence="1 2">DAC4</strain>
    </source>
</reference>
<comment type="caution">
    <text evidence="1">The sequence shown here is derived from an EMBL/GenBank/DDBJ whole genome shotgun (WGS) entry which is preliminary data.</text>
</comment>
<keyword evidence="2" id="KW-1185">Reference proteome</keyword>
<evidence type="ECO:0000313" key="2">
    <source>
        <dbReference type="Proteomes" id="UP000285023"/>
    </source>
</evidence>
<dbReference type="Proteomes" id="UP000285023">
    <property type="component" value="Unassembled WGS sequence"/>
</dbReference>
<organism evidence="1 2">
    <name type="scientific">Sphingomonas edaphi</name>
    <dbReference type="NCBI Taxonomy" id="2315689"/>
    <lineage>
        <taxon>Bacteria</taxon>
        <taxon>Pseudomonadati</taxon>
        <taxon>Pseudomonadota</taxon>
        <taxon>Alphaproteobacteria</taxon>
        <taxon>Sphingomonadales</taxon>
        <taxon>Sphingomonadaceae</taxon>
        <taxon>Sphingomonas</taxon>
    </lineage>
</organism>
<accession>A0A418Q1Y2</accession>
<dbReference type="RefSeq" id="WP_119531201.1">
    <property type="nucleotide sequence ID" value="NZ_QXTF01000001.1"/>
</dbReference>
<gene>
    <name evidence="1" type="ORF">D3M59_02275</name>
</gene>
<evidence type="ECO:0000313" key="1">
    <source>
        <dbReference type="EMBL" id="RIX31844.1"/>
    </source>
</evidence>
<dbReference type="OrthoDB" id="7596944at2"/>